<evidence type="ECO:0000313" key="6">
    <source>
        <dbReference type="EMBL" id="CAB5227313.1"/>
    </source>
</evidence>
<accession>A0A6J5PLW9</accession>
<evidence type="ECO:0000313" key="1">
    <source>
        <dbReference type="EMBL" id="CAB4149786.1"/>
    </source>
</evidence>
<proteinExistence type="predicted"/>
<organism evidence="2">
    <name type="scientific">uncultured Caudovirales phage</name>
    <dbReference type="NCBI Taxonomy" id="2100421"/>
    <lineage>
        <taxon>Viruses</taxon>
        <taxon>Duplodnaviria</taxon>
        <taxon>Heunggongvirae</taxon>
        <taxon>Uroviricota</taxon>
        <taxon>Caudoviricetes</taxon>
        <taxon>Peduoviridae</taxon>
        <taxon>Maltschvirus</taxon>
        <taxon>Maltschvirus maltsch</taxon>
    </lineage>
</organism>
<dbReference type="EMBL" id="LR797269">
    <property type="protein sequence ID" value="CAB4197734.1"/>
    <property type="molecule type" value="Genomic_DNA"/>
</dbReference>
<evidence type="ECO:0000313" key="5">
    <source>
        <dbReference type="EMBL" id="CAB4211716.1"/>
    </source>
</evidence>
<protein>
    <submittedName>
        <fullName evidence="2">Uncharacterized protein</fullName>
    </submittedName>
</protein>
<reference evidence="2" key="1">
    <citation type="submission" date="2020-05" db="EMBL/GenBank/DDBJ databases">
        <authorList>
            <person name="Chiriac C."/>
            <person name="Salcher M."/>
            <person name="Ghai R."/>
            <person name="Kavagutti S V."/>
        </authorList>
    </citation>
    <scope>NUCLEOTIDE SEQUENCE</scope>
</reference>
<dbReference type="EMBL" id="LR796851">
    <property type="protein sequence ID" value="CAB4170148.1"/>
    <property type="molecule type" value="Genomic_DNA"/>
</dbReference>
<name>A0A6J5PLW9_9CAUD</name>
<dbReference type="EMBL" id="LR798373">
    <property type="protein sequence ID" value="CAB5227313.1"/>
    <property type="molecule type" value="Genomic_DNA"/>
</dbReference>
<gene>
    <name evidence="3" type="ORF">UFOVP1079_25</name>
    <name evidence="4" type="ORF">UFOVP1320_29</name>
    <name evidence="5" type="ORF">UFOVP1431_26</name>
    <name evidence="6" type="ORF">UFOVP1527_27</name>
    <name evidence="1" type="ORF">UFOVP548_44</name>
    <name evidence="2" type="ORF">UFOVP904_44</name>
</gene>
<dbReference type="EMBL" id="LR796520">
    <property type="protein sequence ID" value="CAB4149786.1"/>
    <property type="molecule type" value="Genomic_DNA"/>
</dbReference>
<evidence type="ECO:0000313" key="3">
    <source>
        <dbReference type="EMBL" id="CAB4182508.1"/>
    </source>
</evidence>
<sequence>MSILPKGFDNVVRFAAIEVYLRGTGETEEYNYSIMDALVVACILVGDAKNTANMLQHQRPQAVNLFHAYRACLARKAEEDAAHEA</sequence>
<dbReference type="EMBL" id="LR797378">
    <property type="protein sequence ID" value="CAB4211716.1"/>
    <property type="molecule type" value="Genomic_DNA"/>
</dbReference>
<evidence type="ECO:0000313" key="2">
    <source>
        <dbReference type="EMBL" id="CAB4170148.1"/>
    </source>
</evidence>
<evidence type="ECO:0000313" key="4">
    <source>
        <dbReference type="EMBL" id="CAB4197734.1"/>
    </source>
</evidence>
<dbReference type="EMBL" id="LR797037">
    <property type="protein sequence ID" value="CAB4182508.1"/>
    <property type="molecule type" value="Genomic_DNA"/>
</dbReference>